<evidence type="ECO:0000313" key="1">
    <source>
        <dbReference type="EMBL" id="ALJ62745.1"/>
    </source>
</evidence>
<sequence>MFDKLIIKATIDTADIATIVLRNYLEQCTEGDEIYYKSTAYANFDVALLRSEAISYAVNVLSANYGVRSVPENWIILVQ</sequence>
<name>A0A0P0GN81_9BACE</name>
<protein>
    <submittedName>
        <fullName evidence="1">Uncharacterized protein</fullName>
    </submittedName>
</protein>
<evidence type="ECO:0000313" key="2">
    <source>
        <dbReference type="Proteomes" id="UP000061809"/>
    </source>
</evidence>
<proteinExistence type="predicted"/>
<dbReference type="AlphaFoldDB" id="A0A0P0GN81"/>
<dbReference type="KEGG" id="bcel:BcellWH2_05547"/>
<dbReference type="Proteomes" id="UP000061809">
    <property type="component" value="Chromosome"/>
</dbReference>
<dbReference type="PATRIC" id="fig|246787.4.peg.5724"/>
<reference evidence="1 2" key="1">
    <citation type="journal article" date="2015" name="Science">
        <title>Genetic determinants of in vivo fitness and diet responsiveness in multiple human gut Bacteroides.</title>
        <authorList>
            <person name="Wu M."/>
            <person name="McNulty N.P."/>
            <person name="Rodionov D.A."/>
            <person name="Khoroshkin M.S."/>
            <person name="Griffin N.W."/>
            <person name="Cheng J."/>
            <person name="Latreille P."/>
            <person name="Kerstetter R.A."/>
            <person name="Terrapon N."/>
            <person name="Henrissat B."/>
            <person name="Osterman A.L."/>
            <person name="Gordon J.I."/>
        </authorList>
    </citation>
    <scope>NUCLEOTIDE SEQUENCE [LARGE SCALE GENOMIC DNA]</scope>
    <source>
        <strain evidence="1 2">WH2</strain>
    </source>
</reference>
<gene>
    <name evidence="1" type="ORF">BcellWH2_05547</name>
</gene>
<accession>A0A0P0GN81</accession>
<dbReference type="EMBL" id="CP012801">
    <property type="protein sequence ID" value="ALJ62745.1"/>
    <property type="molecule type" value="Genomic_DNA"/>
</dbReference>
<organism evidence="1 2">
    <name type="scientific">Bacteroides cellulosilyticus</name>
    <dbReference type="NCBI Taxonomy" id="246787"/>
    <lineage>
        <taxon>Bacteria</taxon>
        <taxon>Pseudomonadati</taxon>
        <taxon>Bacteroidota</taxon>
        <taxon>Bacteroidia</taxon>
        <taxon>Bacteroidales</taxon>
        <taxon>Bacteroidaceae</taxon>
        <taxon>Bacteroides</taxon>
    </lineage>
</organism>